<gene>
    <name evidence="1" type="ORF">SAMN05444362_12174</name>
</gene>
<sequence length="54" mass="6419">MFDKIKKIRDRKLRLKIVMLILNSKSTDIDVRLVSQEAEFILSYIKHGVKRPFS</sequence>
<proteinExistence type="predicted"/>
<reference evidence="2" key="1">
    <citation type="submission" date="2016-11" db="EMBL/GenBank/DDBJ databases">
        <authorList>
            <person name="Varghese N."/>
            <person name="Submissions S."/>
        </authorList>
    </citation>
    <scope>NUCLEOTIDE SEQUENCE [LARGE SCALE GENOMIC DNA]</scope>
    <source>
        <strain evidence="2">DSM 27370</strain>
    </source>
</reference>
<evidence type="ECO:0000313" key="2">
    <source>
        <dbReference type="Proteomes" id="UP000184480"/>
    </source>
</evidence>
<dbReference type="Proteomes" id="UP000184480">
    <property type="component" value="Unassembled WGS sequence"/>
</dbReference>
<accession>A0A1M5J073</accession>
<name>A0A1M5J073_9BACT</name>
<protein>
    <submittedName>
        <fullName evidence="1">Uncharacterized protein</fullName>
    </submittedName>
</protein>
<dbReference type="AlphaFoldDB" id="A0A1M5J073"/>
<evidence type="ECO:0000313" key="1">
    <source>
        <dbReference type="EMBL" id="SHG33942.1"/>
    </source>
</evidence>
<dbReference type="EMBL" id="FQUC01000021">
    <property type="protein sequence ID" value="SHG33942.1"/>
    <property type="molecule type" value="Genomic_DNA"/>
</dbReference>
<keyword evidence="2" id="KW-1185">Reference proteome</keyword>
<organism evidence="1 2">
    <name type="scientific">Dysgonomonas macrotermitis</name>
    <dbReference type="NCBI Taxonomy" id="1346286"/>
    <lineage>
        <taxon>Bacteria</taxon>
        <taxon>Pseudomonadati</taxon>
        <taxon>Bacteroidota</taxon>
        <taxon>Bacteroidia</taxon>
        <taxon>Bacteroidales</taxon>
        <taxon>Dysgonomonadaceae</taxon>
        <taxon>Dysgonomonas</taxon>
    </lineage>
</organism>
<dbReference type="STRING" id="1346286.SAMN05444362_12174"/>